<proteinExistence type="predicted"/>
<dbReference type="EMBL" id="GL883077">
    <property type="protein sequence ID" value="EGF93468.1"/>
    <property type="molecule type" value="Genomic_DNA"/>
</dbReference>
<organism evidence="1 2">
    <name type="scientific">Asticcacaulis biprosthecium C19</name>
    <dbReference type="NCBI Taxonomy" id="715226"/>
    <lineage>
        <taxon>Bacteria</taxon>
        <taxon>Pseudomonadati</taxon>
        <taxon>Pseudomonadota</taxon>
        <taxon>Alphaproteobacteria</taxon>
        <taxon>Caulobacterales</taxon>
        <taxon>Caulobacteraceae</taxon>
        <taxon>Asticcacaulis</taxon>
    </lineage>
</organism>
<evidence type="ECO:0000313" key="2">
    <source>
        <dbReference type="Proteomes" id="UP000006512"/>
    </source>
</evidence>
<name>F4QL93_9CAUL</name>
<dbReference type="Proteomes" id="UP000006512">
    <property type="component" value="Unassembled WGS sequence"/>
</dbReference>
<accession>F4QL93</accession>
<evidence type="ECO:0000313" key="1">
    <source>
        <dbReference type="EMBL" id="EGF93468.1"/>
    </source>
</evidence>
<keyword evidence="2" id="KW-1185">Reference proteome</keyword>
<dbReference type="AlphaFoldDB" id="F4QL93"/>
<gene>
    <name evidence="1" type="ORF">ABI_19080</name>
</gene>
<sequence length="44" mass="5126">MADFPSKSNKREQKTEFLRKPSLWQSFAVAFTLLRRDIIATLAL</sequence>
<protein>
    <submittedName>
        <fullName evidence="1">Uncharacterized protein</fullName>
    </submittedName>
</protein>
<dbReference type="STRING" id="715226.ABI_19080"/>
<reference evidence="2" key="1">
    <citation type="submission" date="2011-03" db="EMBL/GenBank/DDBJ databases">
        <title>Draft genome sequence of Brevundimonas diminuta.</title>
        <authorList>
            <person name="Brown P.J.B."/>
            <person name="Buechlein A."/>
            <person name="Hemmerich C."/>
            <person name="Brun Y.V."/>
        </authorList>
    </citation>
    <scope>NUCLEOTIDE SEQUENCE [LARGE SCALE GENOMIC DNA]</scope>
    <source>
        <strain evidence="2">C19</strain>
    </source>
</reference>
<dbReference type="HOGENOM" id="CLU_3211826_0_0_5"/>